<evidence type="ECO:0000256" key="1">
    <source>
        <dbReference type="SAM" id="Phobius"/>
    </source>
</evidence>
<reference evidence="2" key="1">
    <citation type="submission" date="2021-05" db="EMBL/GenBank/DDBJ databases">
        <authorList>
            <person name="Alioto T."/>
            <person name="Alioto T."/>
            <person name="Gomez Garrido J."/>
        </authorList>
    </citation>
    <scope>NUCLEOTIDE SEQUENCE</scope>
</reference>
<protein>
    <submittedName>
        <fullName evidence="2">Uncharacterized protein</fullName>
    </submittedName>
</protein>
<keyword evidence="1" id="KW-0812">Transmembrane</keyword>
<accession>A0A8D9BUK7</accession>
<proteinExistence type="predicted"/>
<dbReference type="EMBL" id="HBUF01662474">
    <property type="protein sequence ID" value="CAG6788961.1"/>
    <property type="molecule type" value="Transcribed_RNA"/>
</dbReference>
<organism evidence="2">
    <name type="scientific">Cacopsylla melanoneura</name>
    <dbReference type="NCBI Taxonomy" id="428564"/>
    <lineage>
        <taxon>Eukaryota</taxon>
        <taxon>Metazoa</taxon>
        <taxon>Ecdysozoa</taxon>
        <taxon>Arthropoda</taxon>
        <taxon>Hexapoda</taxon>
        <taxon>Insecta</taxon>
        <taxon>Pterygota</taxon>
        <taxon>Neoptera</taxon>
        <taxon>Paraneoptera</taxon>
        <taxon>Hemiptera</taxon>
        <taxon>Sternorrhyncha</taxon>
        <taxon>Psylloidea</taxon>
        <taxon>Psyllidae</taxon>
        <taxon>Psyllinae</taxon>
        <taxon>Cacopsylla</taxon>
    </lineage>
</organism>
<keyword evidence="1" id="KW-1133">Transmembrane helix</keyword>
<evidence type="ECO:0000313" key="2">
    <source>
        <dbReference type="EMBL" id="CAG6788962.1"/>
    </source>
</evidence>
<feature type="transmembrane region" description="Helical" evidence="1">
    <location>
        <begin position="6"/>
        <end position="23"/>
    </location>
</feature>
<dbReference type="EMBL" id="HBUF01662475">
    <property type="protein sequence ID" value="CAG6788962.1"/>
    <property type="molecule type" value="Transcribed_RNA"/>
</dbReference>
<name>A0A8D9BUK7_9HEMI</name>
<sequence length="289" mass="32844">MFLFILKAAVMIAILGFYLLSEVRVEKKKILVKIDVGLLKEKCKLSRDLFQNYWISGKSEKEDNTREQYARDKVDYSYIGSPADVDFYSGPWVTVETEEFTRGALQNDESFMSEPLDNKPLKTSKILQTNYEQSGGRKIETESLEDRIIDTDSSQARIIDTESFEDRTIHSEVVETDPSLNKQAAGNIETESLDSIPYSTQTTGESEVIESEGEQTLFVPADNIADMSKQEESLDGLTRNSVKHERITHSTGNHFEIAEITNRPSQKEEFFKMLSQIVRKSAEELGKVL</sequence>
<dbReference type="AlphaFoldDB" id="A0A8D9BUK7"/>
<keyword evidence="1" id="KW-0472">Membrane</keyword>